<evidence type="ECO:0000256" key="2">
    <source>
        <dbReference type="SAM" id="MobiDB-lite"/>
    </source>
</evidence>
<organism evidence="3 4">
    <name type="scientific">Plasmopara halstedii</name>
    <name type="common">Downy mildew of sunflower</name>
    <dbReference type="NCBI Taxonomy" id="4781"/>
    <lineage>
        <taxon>Eukaryota</taxon>
        <taxon>Sar</taxon>
        <taxon>Stramenopiles</taxon>
        <taxon>Oomycota</taxon>
        <taxon>Peronosporomycetes</taxon>
        <taxon>Peronosporales</taxon>
        <taxon>Peronosporaceae</taxon>
        <taxon>Plasmopara</taxon>
    </lineage>
</organism>
<dbReference type="AlphaFoldDB" id="A0A0P1AE50"/>
<dbReference type="GeneID" id="36404010"/>
<feature type="region of interest" description="Disordered" evidence="2">
    <location>
        <begin position="441"/>
        <end position="460"/>
    </location>
</feature>
<keyword evidence="1" id="KW-0175">Coiled coil</keyword>
<dbReference type="OMA" id="MRLDEAW"/>
<feature type="compositionally biased region" description="Basic and acidic residues" evidence="2">
    <location>
        <begin position="22"/>
        <end position="33"/>
    </location>
</feature>
<dbReference type="Proteomes" id="UP000054928">
    <property type="component" value="Unassembled WGS sequence"/>
</dbReference>
<dbReference type="RefSeq" id="XP_024575278.1">
    <property type="nucleotide sequence ID" value="XM_024724397.1"/>
</dbReference>
<keyword evidence="4" id="KW-1185">Reference proteome</keyword>
<name>A0A0P1AE50_PLAHL</name>
<evidence type="ECO:0000313" key="3">
    <source>
        <dbReference type="EMBL" id="CEG38909.1"/>
    </source>
</evidence>
<feature type="coiled-coil region" evidence="1">
    <location>
        <begin position="769"/>
        <end position="803"/>
    </location>
</feature>
<evidence type="ECO:0000256" key="1">
    <source>
        <dbReference type="SAM" id="Coils"/>
    </source>
</evidence>
<dbReference type="Gene3D" id="1.10.260.100">
    <property type="match status" value="2"/>
</dbReference>
<evidence type="ECO:0000313" key="4">
    <source>
        <dbReference type="Proteomes" id="UP000054928"/>
    </source>
</evidence>
<sequence>MPDANGENWDEDEPPVLGNYRLQHDPSQRGEELLEEEAKSNIMDEMLMVALGAKEDKQKQQNLERNRKCFGQGMKKGFLSSVKSTTTKKKFIPQSGAKPLELSQQPSLSRDESTFIVRQKDAKPAVDNSTFVFPEVQKAMKSMEQLDPKVWMNQRFFEKLARNPKLVQAMQNRAFLTAMSEMQQDPKAALLKYKNDHAVSSMLREFMEFLGGHFEEMGTVSKIASTQENQCEPMQQKPPAIGTNSIPAIIDLDETRRQAIAEMQRTPDEEKQVENIVNNPELLAALSDSTFMQRLHECQKSPRDLKRLAHDPVLGPKLQLLIQHKLHTFYQKNHNISMTCGSGLRSEQQVAERMARELMDIKIEVAHLRERLRLRVGGDTTAAELEAEAFALQTALGEAQQALKVREVELQTLNHKYQKAMHGMMRLDEAWKLSKKEAKEAQDAQRIGEQLTTDEKRRGDELQRQLEASYEREKRLDCRIDALIQQKQAMQQQRDKNAQEAKDNEIKTFELRAQLETMRNQFEMQMKQQEGATREDVRRMQNELQKAEEQAAALRGEISARQEEATNVMTELKDTKQAVELTKKRLVQLTEVHAALGVHLETAKLIAVESTQRAVRAESENECLKQELEEREGEIEDKEKNIQALQEDTNQKQRKIEEVMTKKEQAVKEIEERLIKESQKLLQTQEETWTCREKLLRQEVENCQQKLACLQAFHVELAQLLQIKEEDTEGEIIESVEPAMLKALVVQEINQRDVLTTTLKHTKMKLRTIKRQLTRHKHLEAENVKLRAEYEKAKLAMERMATRKAKNISSLLYSPARIRRSDTSERSSGNEHRLAMEVEALIVKRQLDADKNDKISLRSTPRKAQRTKHVYVASRYLNSASKR</sequence>
<reference evidence="4" key="1">
    <citation type="submission" date="2014-09" db="EMBL/GenBank/DDBJ databases">
        <authorList>
            <person name="Sharma Rahul"/>
            <person name="Thines Marco"/>
        </authorList>
    </citation>
    <scope>NUCLEOTIDE SEQUENCE [LARGE SCALE GENOMIC DNA]</scope>
</reference>
<accession>A0A0P1AE50</accession>
<feature type="region of interest" description="Disordered" evidence="2">
    <location>
        <begin position="1"/>
        <end position="33"/>
    </location>
</feature>
<dbReference type="EMBL" id="CCYD01000322">
    <property type="protein sequence ID" value="CEG38909.1"/>
    <property type="molecule type" value="Genomic_DNA"/>
</dbReference>
<protein>
    <submittedName>
        <fullName evidence="3">Uncharacterized protein</fullName>
    </submittedName>
</protein>
<dbReference type="OrthoDB" id="71407at2759"/>
<feature type="coiled-coil region" evidence="1">
    <location>
        <begin position="473"/>
        <end position="688"/>
    </location>
</feature>
<proteinExistence type="predicted"/>
<feature type="coiled-coil region" evidence="1">
    <location>
        <begin position="351"/>
        <end position="402"/>
    </location>
</feature>